<feature type="transmembrane region" description="Helical" evidence="1">
    <location>
        <begin position="6"/>
        <end position="27"/>
    </location>
</feature>
<dbReference type="RefSeq" id="WP_132257604.1">
    <property type="nucleotide sequence ID" value="NZ_SLZQ01000002.1"/>
</dbReference>
<dbReference type="PANTHER" id="PTHR39594:SF1">
    <property type="entry name" value="PROTEIN YCHQ"/>
    <property type="match status" value="1"/>
</dbReference>
<proteinExistence type="predicted"/>
<reference evidence="2 3" key="1">
    <citation type="submission" date="2019-03" db="EMBL/GenBank/DDBJ databases">
        <title>Genomic Encyclopedia of Type Strains, Phase IV (KMG-IV): sequencing the most valuable type-strain genomes for metagenomic binning, comparative biology and taxonomic classification.</title>
        <authorList>
            <person name="Goeker M."/>
        </authorList>
    </citation>
    <scope>NUCLEOTIDE SEQUENCE [LARGE SCALE GENOMIC DNA]</scope>
    <source>
        <strain evidence="2 3">DSM 7445</strain>
    </source>
</reference>
<dbReference type="PANTHER" id="PTHR39594">
    <property type="entry name" value="PROTEIN YCHQ"/>
    <property type="match status" value="1"/>
</dbReference>
<keyword evidence="1" id="KW-0812">Transmembrane</keyword>
<dbReference type="AlphaFoldDB" id="A0A4R3I0M6"/>
<evidence type="ECO:0000256" key="1">
    <source>
        <dbReference type="SAM" id="Phobius"/>
    </source>
</evidence>
<dbReference type="OrthoDB" id="5588650at2"/>
<dbReference type="Proteomes" id="UP000295382">
    <property type="component" value="Unassembled WGS sequence"/>
</dbReference>
<comment type="caution">
    <text evidence="2">The sequence shown here is derived from an EMBL/GenBank/DDBJ whole genome shotgun (WGS) entry which is preliminary data.</text>
</comment>
<dbReference type="InterPro" id="IPR007360">
    <property type="entry name" value="SirB"/>
</dbReference>
<feature type="transmembrane region" description="Helical" evidence="1">
    <location>
        <begin position="100"/>
        <end position="118"/>
    </location>
</feature>
<name>A0A4R3I0M6_PAULE</name>
<keyword evidence="3" id="KW-1185">Reference proteome</keyword>
<evidence type="ECO:0000313" key="3">
    <source>
        <dbReference type="Proteomes" id="UP000295382"/>
    </source>
</evidence>
<keyword evidence="1" id="KW-1133">Transmembrane helix</keyword>
<feature type="transmembrane region" description="Helical" evidence="1">
    <location>
        <begin position="67"/>
        <end position="88"/>
    </location>
</feature>
<dbReference type="PIRSF" id="PIRSF005610">
    <property type="entry name" value="SirB"/>
    <property type="match status" value="1"/>
</dbReference>
<evidence type="ECO:0000313" key="2">
    <source>
        <dbReference type="EMBL" id="TCS38533.1"/>
    </source>
</evidence>
<gene>
    <name evidence="2" type="ORF">EDC30_102272</name>
</gene>
<feature type="transmembrane region" description="Helical" evidence="1">
    <location>
        <begin position="39"/>
        <end position="61"/>
    </location>
</feature>
<keyword evidence="1" id="KW-0472">Membrane</keyword>
<protein>
    <submittedName>
        <fullName evidence="2">Putative membrane protein SirB2</fullName>
    </submittedName>
</protein>
<organism evidence="2 3">
    <name type="scientific">Paucimonas lemoignei</name>
    <name type="common">Pseudomonas lemoignei</name>
    <dbReference type="NCBI Taxonomy" id="29443"/>
    <lineage>
        <taxon>Bacteria</taxon>
        <taxon>Pseudomonadati</taxon>
        <taxon>Pseudomonadota</taxon>
        <taxon>Betaproteobacteria</taxon>
        <taxon>Burkholderiales</taxon>
        <taxon>Burkholderiaceae</taxon>
        <taxon>Paucimonas</taxon>
    </lineage>
</organism>
<dbReference type="Pfam" id="PF04247">
    <property type="entry name" value="SirB"/>
    <property type="match status" value="1"/>
</dbReference>
<dbReference type="EMBL" id="SLZQ01000002">
    <property type="protein sequence ID" value="TCS38533.1"/>
    <property type="molecule type" value="Genomic_DNA"/>
</dbReference>
<sequence>MSYLAVKHLHVTCALLSGMLFLLRGIWMLQDSSLLQRKWVKIVPHVIDTALLGSALVMVFWSGQYPFVQNWLTAKVLVLIAYIVLGTIALKRGKTKQVRIAAFLAALAVFAYILKVALTRQP</sequence>
<dbReference type="GO" id="GO:0005886">
    <property type="term" value="C:plasma membrane"/>
    <property type="evidence" value="ECO:0007669"/>
    <property type="project" value="TreeGrafter"/>
</dbReference>
<accession>A0A4R3I0M6</accession>